<proteinExistence type="predicted"/>
<feature type="region of interest" description="Disordered" evidence="1">
    <location>
        <begin position="85"/>
        <end position="129"/>
    </location>
</feature>
<reference evidence="2" key="1">
    <citation type="journal article" date="2021" name="Mol. Ecol. Resour.">
        <title>Phylogenomic analyses of the genus Drosophila reveals genomic signals of climate adaptation.</title>
        <authorList>
            <person name="Li F."/>
            <person name="Rane R.V."/>
            <person name="Luria V."/>
            <person name="Xiong Z."/>
            <person name="Chen J."/>
            <person name="Li Z."/>
            <person name="Catullo R.A."/>
            <person name="Griffin P.C."/>
            <person name="Schiffer M."/>
            <person name="Pearce S."/>
            <person name="Lee S.F."/>
            <person name="McElroy K."/>
            <person name="Stocker A."/>
            <person name="Shirriffs J."/>
            <person name="Cockerell F."/>
            <person name="Coppin C."/>
            <person name="Sgro C.M."/>
            <person name="Karger A."/>
            <person name="Cain J.W."/>
            <person name="Weber J.A."/>
            <person name="Santpere G."/>
            <person name="Kirschner M.W."/>
            <person name="Hoffmann A.A."/>
            <person name="Oakeshott J.G."/>
            <person name="Zhang G."/>
        </authorList>
    </citation>
    <scope>NUCLEOTIDE SEQUENCE</scope>
    <source>
        <strain evidence="2">BGI-SZ-2011g</strain>
    </source>
</reference>
<feature type="region of interest" description="Disordered" evidence="1">
    <location>
        <begin position="15"/>
        <end position="37"/>
    </location>
</feature>
<name>A0AAD4PKS0_9MUSC</name>
<accession>A0AAD4PKS0</accession>
<keyword evidence="3" id="KW-1185">Reference proteome</keyword>
<dbReference type="AlphaFoldDB" id="A0AAD4PKS0"/>
<evidence type="ECO:0000313" key="3">
    <source>
        <dbReference type="Proteomes" id="UP001200034"/>
    </source>
</evidence>
<dbReference type="EMBL" id="JAJJHW010002585">
    <property type="protein sequence ID" value="KAH8370777.1"/>
    <property type="molecule type" value="Genomic_DNA"/>
</dbReference>
<evidence type="ECO:0000256" key="1">
    <source>
        <dbReference type="SAM" id="MobiDB-lite"/>
    </source>
</evidence>
<evidence type="ECO:0000313" key="2">
    <source>
        <dbReference type="EMBL" id="KAH8370777.1"/>
    </source>
</evidence>
<feature type="compositionally biased region" description="Polar residues" evidence="1">
    <location>
        <begin position="116"/>
        <end position="129"/>
    </location>
</feature>
<gene>
    <name evidence="2" type="ORF">KR093_004957</name>
</gene>
<organism evidence="2 3">
    <name type="scientific">Drosophila rubida</name>
    <dbReference type="NCBI Taxonomy" id="30044"/>
    <lineage>
        <taxon>Eukaryota</taxon>
        <taxon>Metazoa</taxon>
        <taxon>Ecdysozoa</taxon>
        <taxon>Arthropoda</taxon>
        <taxon>Hexapoda</taxon>
        <taxon>Insecta</taxon>
        <taxon>Pterygota</taxon>
        <taxon>Neoptera</taxon>
        <taxon>Endopterygota</taxon>
        <taxon>Diptera</taxon>
        <taxon>Brachycera</taxon>
        <taxon>Muscomorpha</taxon>
        <taxon>Ephydroidea</taxon>
        <taxon>Drosophilidae</taxon>
        <taxon>Drosophila</taxon>
    </lineage>
</organism>
<dbReference type="Proteomes" id="UP001200034">
    <property type="component" value="Unassembled WGS sequence"/>
</dbReference>
<feature type="compositionally biased region" description="Basic and acidic residues" evidence="1">
    <location>
        <begin position="85"/>
        <end position="95"/>
    </location>
</feature>
<sequence length="129" mass="14175">MSDETVEPTIHSAEYNFAAGDAGQIPAQPTEEVAAGKPSEFSANYDAELSAGDHVEPKAASSRSSIYSTVELEERWKLRLQKLAEFENMQSERNESSAGDGDEMKADPPTWKQFWSEATQNSTDSDQPT</sequence>
<comment type="caution">
    <text evidence="2">The sequence shown here is derived from an EMBL/GenBank/DDBJ whole genome shotgun (WGS) entry which is preliminary data.</text>
</comment>
<protein>
    <submittedName>
        <fullName evidence="2">Uncharacterized protein</fullName>
    </submittedName>
</protein>